<dbReference type="SUPFAM" id="SSF53448">
    <property type="entry name" value="Nucleotide-diphospho-sugar transferases"/>
    <property type="match status" value="1"/>
</dbReference>
<dbReference type="GO" id="GO:0016740">
    <property type="term" value="F:transferase activity"/>
    <property type="evidence" value="ECO:0007669"/>
    <property type="project" value="UniProtKB-KW"/>
</dbReference>
<dbReference type="Proteomes" id="UP000017184">
    <property type="component" value="Chromosome"/>
</dbReference>
<dbReference type="AlphaFoldDB" id="U5N911"/>
<dbReference type="EMBL" id="CP004885">
    <property type="protein sequence ID" value="AGX87852.1"/>
    <property type="molecule type" value="Genomic_DNA"/>
</dbReference>
<dbReference type="PANTHER" id="PTHR43179">
    <property type="entry name" value="RHAMNOSYLTRANSFERASE WBBL"/>
    <property type="match status" value="1"/>
</dbReference>
<dbReference type="RefSeq" id="WP_022774133.1">
    <property type="nucleotide sequence ID" value="NC_022576.1"/>
</dbReference>
<dbReference type="PATRIC" id="fig|946483.4.peg.1787"/>
<dbReference type="InterPro" id="IPR001173">
    <property type="entry name" value="Glyco_trans_2-like"/>
</dbReference>
<dbReference type="InterPro" id="IPR029044">
    <property type="entry name" value="Nucleotide-diphossugar_trans"/>
</dbReference>
<evidence type="ECO:0000259" key="1">
    <source>
        <dbReference type="Pfam" id="PF00535"/>
    </source>
</evidence>
<dbReference type="Gene3D" id="3.90.550.10">
    <property type="entry name" value="Spore Coat Polysaccharide Biosynthesis Protein SpsA, Chain A"/>
    <property type="match status" value="1"/>
</dbReference>
<organism evidence="2 3">
    <name type="scientific">Candidatus Symbiobacter mobilis CR</name>
    <dbReference type="NCBI Taxonomy" id="946483"/>
    <lineage>
        <taxon>Bacteria</taxon>
        <taxon>Pseudomonadati</taxon>
        <taxon>Pseudomonadota</taxon>
        <taxon>Betaproteobacteria</taxon>
        <taxon>Burkholderiales</taxon>
        <taxon>Comamonadaceae</taxon>
    </lineage>
</organism>
<dbReference type="PANTHER" id="PTHR43179:SF7">
    <property type="entry name" value="RHAMNOSYLTRANSFERASE WBBL"/>
    <property type="match status" value="1"/>
</dbReference>
<protein>
    <submittedName>
        <fullName evidence="2">Glycosyltransferase-like protein</fullName>
    </submittedName>
</protein>
<evidence type="ECO:0000313" key="2">
    <source>
        <dbReference type="EMBL" id="AGX87852.1"/>
    </source>
</evidence>
<feature type="domain" description="Glycosyltransferase 2-like" evidence="1">
    <location>
        <begin position="44"/>
        <end position="145"/>
    </location>
</feature>
<dbReference type="KEGG" id="cbx:Cenrod_1768"/>
<dbReference type="Pfam" id="PF00535">
    <property type="entry name" value="Glycos_transf_2"/>
    <property type="match status" value="1"/>
</dbReference>
<dbReference type="HOGENOM" id="CLU_023845_0_4_4"/>
<reference evidence="2 3" key="1">
    <citation type="journal article" date="2013" name="Genome Biol.">
        <title>Genomic analysis reveals key aspects of prokaryotic symbiosis in the phototrophic consortium "Chlorochromatium aggregatum".</title>
        <authorList>
            <person name="Liu Z."/>
            <person name="Muller J."/>
            <person name="Li T."/>
            <person name="Alvey R.M."/>
            <person name="Vogl K."/>
            <person name="Frigaard N.U."/>
            <person name="Rockwell N.C."/>
            <person name="Boyd E.S."/>
            <person name="Tomsho L.P."/>
            <person name="Schuster S.C."/>
            <person name="Henke P."/>
            <person name="Rohde M."/>
            <person name="Overmann J."/>
            <person name="Bryant D.A."/>
        </authorList>
    </citation>
    <scope>NUCLEOTIDE SEQUENCE [LARGE SCALE GENOMIC DNA]</scope>
    <source>
        <strain evidence="2">CR</strain>
    </source>
</reference>
<gene>
    <name evidence="2" type="ORF">Cenrod_1768</name>
</gene>
<evidence type="ECO:0000313" key="3">
    <source>
        <dbReference type="Proteomes" id="UP000017184"/>
    </source>
</evidence>
<proteinExistence type="predicted"/>
<sequence>MEAVVVSISVVSHDQLPMVLRLMQDAQRVCAGVAMEWIVTLNTQESAEPLASLEAAAFPWPVTVLRNPTPKGFGANHNQAFARAQGAYFCVLNPDIRLHDCPWPALLQAMQQDSVGVVAPVVVGPTGELEDSARRFPTWSMLARKLLGMHRRIDYVLTEDRAQREGDVKGGCRTQGGANIDAKVGIEVDWVAGMFQLFRREVYARMGGFDERFFLYYEDVDLCARMALAGLRAIVCTASRVEHHAQRASHRQLRYLRWHVHSVLRFLCSDVYRKLGQRRQDGQLGRQT</sequence>
<keyword evidence="2" id="KW-0808">Transferase</keyword>
<name>U5N911_9BURK</name>
<keyword evidence="3" id="KW-1185">Reference proteome</keyword>
<dbReference type="STRING" id="946483.Cenrod_1768"/>
<dbReference type="eggNOG" id="COG1216">
    <property type="taxonomic scope" value="Bacteria"/>
</dbReference>
<accession>U5N911</accession>